<dbReference type="GO" id="GO:0005886">
    <property type="term" value="C:plasma membrane"/>
    <property type="evidence" value="ECO:0007669"/>
    <property type="project" value="UniProtKB-SubCell"/>
</dbReference>
<keyword evidence="4 9" id="KW-0812">Transmembrane</keyword>
<keyword evidence="3 9" id="KW-1134">Transmembrane beta strand</keyword>
<dbReference type="Gene3D" id="2.20.200.10">
    <property type="entry name" value="Outer membrane efflux proteins (OEP)"/>
    <property type="match status" value="1"/>
</dbReference>
<evidence type="ECO:0000256" key="6">
    <source>
        <dbReference type="ARBA" id="ARBA00023136"/>
    </source>
</evidence>
<comment type="similarity">
    <text evidence="2 9">Belongs to the outer membrane factor (OMF) (TC 1.B.17) family.</text>
</comment>
<dbReference type="InterPro" id="IPR003423">
    <property type="entry name" value="OMP_efflux"/>
</dbReference>
<evidence type="ECO:0000256" key="4">
    <source>
        <dbReference type="ARBA" id="ARBA00022692"/>
    </source>
</evidence>
<proteinExistence type="inferred from homology"/>
<dbReference type="Pfam" id="PF02321">
    <property type="entry name" value="OEP"/>
    <property type="match status" value="2"/>
</dbReference>
<evidence type="ECO:0000256" key="7">
    <source>
        <dbReference type="ARBA" id="ARBA00023139"/>
    </source>
</evidence>
<name>A0A4Q7RZQ0_9BURK</name>
<protein>
    <submittedName>
        <fullName evidence="10">NodT family efflux transporter outer membrane factor (OMF) lipoprotein</fullName>
    </submittedName>
</protein>
<dbReference type="RefSeq" id="WP_407923221.1">
    <property type="nucleotide sequence ID" value="NZ_SGXM01000002.1"/>
</dbReference>
<evidence type="ECO:0000256" key="8">
    <source>
        <dbReference type="ARBA" id="ARBA00023288"/>
    </source>
</evidence>
<evidence type="ECO:0000256" key="3">
    <source>
        <dbReference type="ARBA" id="ARBA00022452"/>
    </source>
</evidence>
<comment type="subcellular location">
    <subcellularLocation>
        <location evidence="9">Cell membrane</location>
        <topology evidence="9">Lipid-anchor</topology>
    </subcellularLocation>
    <subcellularLocation>
        <location evidence="1">Membrane</location>
    </subcellularLocation>
</comment>
<sequence length="503" mass="53293">MTLTMTNAKRGFASPPSVRRAVTPALAALVLALGGCVNYGGIHSDRQITTPDQYATANSLPAQGGQWPSTAWTDQFGDPQLTQLVAEALQGSPTVAQAKARLDKASSYVAASRATLYPQADGSVSATRLRLSENLAPPPFGGNWYSDFSTLASASWDLDLWGKNRARVAQSVSQQKAADADLQQARVTLATSVARTYNRLAQLYALREIASNEVDDRTAMGRIADDRVAAGLDTNVDQQTARGNVATSRASLSQYDGEIEVVRYQLGALLGEGPDRGLKIAQPTLGIGASVALPDTLPADLLARRPDIVAARWQVEAALQDVKEAKAEFFPDVNLSASLGLDALGWGRLLKASSRQLSVGPAIHLPIFDAGALRAQLKGRYADVDADVANYDQTLVNALSEVATQVSKIRSTDRQLADARQAQAASTRAYDLAFGNYKAGLAPQLLVLQADETRLAAVQSATNLAMQRRDQQMALIHALGGGFDAQAEGLATPEASPPGAAHH</sequence>
<dbReference type="NCBIfam" id="TIGR01845">
    <property type="entry name" value="outer_NodT"/>
    <property type="match status" value="1"/>
</dbReference>
<dbReference type="PANTHER" id="PTHR30203">
    <property type="entry name" value="OUTER MEMBRANE CATION EFFLUX PROTEIN"/>
    <property type="match status" value="1"/>
</dbReference>
<accession>A0A4Q7RZQ0</accession>
<dbReference type="EMBL" id="SGXM01000002">
    <property type="protein sequence ID" value="RZT39333.1"/>
    <property type="molecule type" value="Genomic_DNA"/>
</dbReference>
<evidence type="ECO:0000256" key="2">
    <source>
        <dbReference type="ARBA" id="ARBA00007613"/>
    </source>
</evidence>
<reference evidence="10 11" key="1">
    <citation type="journal article" date="2015" name="Stand. Genomic Sci.">
        <title>Genomic Encyclopedia of Bacterial and Archaeal Type Strains, Phase III: the genomes of soil and plant-associated and newly described type strains.</title>
        <authorList>
            <person name="Whitman W.B."/>
            <person name="Woyke T."/>
            <person name="Klenk H.P."/>
            <person name="Zhou Y."/>
            <person name="Lilburn T.G."/>
            <person name="Beck B.J."/>
            <person name="De Vos P."/>
            <person name="Vandamme P."/>
            <person name="Eisen J.A."/>
            <person name="Garrity G."/>
            <person name="Hugenholtz P."/>
            <person name="Kyrpides N.C."/>
        </authorList>
    </citation>
    <scope>NUCLEOTIDE SEQUENCE [LARGE SCALE GENOMIC DNA]</scope>
    <source>
        <strain evidence="10 11">ASC-9842</strain>
    </source>
</reference>
<dbReference type="SUPFAM" id="SSF56954">
    <property type="entry name" value="Outer membrane efflux proteins (OEP)"/>
    <property type="match status" value="1"/>
</dbReference>
<gene>
    <name evidence="10" type="ORF">EV147_2528</name>
</gene>
<dbReference type="GO" id="GO:0015562">
    <property type="term" value="F:efflux transmembrane transporter activity"/>
    <property type="evidence" value="ECO:0007669"/>
    <property type="project" value="InterPro"/>
</dbReference>
<evidence type="ECO:0000256" key="5">
    <source>
        <dbReference type="ARBA" id="ARBA00022729"/>
    </source>
</evidence>
<dbReference type="Proteomes" id="UP000291078">
    <property type="component" value="Unassembled WGS sequence"/>
</dbReference>
<keyword evidence="11" id="KW-1185">Reference proteome</keyword>
<keyword evidence="5" id="KW-0732">Signal</keyword>
<comment type="caution">
    <text evidence="10">The sequence shown here is derived from an EMBL/GenBank/DDBJ whole genome shotgun (WGS) entry which is preliminary data.</text>
</comment>
<keyword evidence="7 9" id="KW-0564">Palmitate</keyword>
<dbReference type="InterPro" id="IPR010131">
    <property type="entry name" value="MdtP/NodT-like"/>
</dbReference>
<evidence type="ECO:0000256" key="9">
    <source>
        <dbReference type="RuleBase" id="RU362097"/>
    </source>
</evidence>
<dbReference type="Gene3D" id="1.20.1600.10">
    <property type="entry name" value="Outer membrane efflux proteins (OEP)"/>
    <property type="match status" value="1"/>
</dbReference>
<dbReference type="PANTHER" id="PTHR30203:SF20">
    <property type="entry name" value="MULTIDRUG RESISTANCE OUTER MEMBRANE PROTEIN MDTP-RELATED"/>
    <property type="match status" value="1"/>
</dbReference>
<organism evidence="10 11">
    <name type="scientific">Cupriavidus agavae</name>
    <dbReference type="NCBI Taxonomy" id="1001822"/>
    <lineage>
        <taxon>Bacteria</taxon>
        <taxon>Pseudomonadati</taxon>
        <taxon>Pseudomonadota</taxon>
        <taxon>Betaproteobacteria</taxon>
        <taxon>Burkholderiales</taxon>
        <taxon>Burkholderiaceae</taxon>
        <taxon>Cupriavidus</taxon>
    </lineage>
</organism>
<dbReference type="AlphaFoldDB" id="A0A4Q7RZQ0"/>
<keyword evidence="8 9" id="KW-0449">Lipoprotein</keyword>
<keyword evidence="6 9" id="KW-0472">Membrane</keyword>
<evidence type="ECO:0000313" key="11">
    <source>
        <dbReference type="Proteomes" id="UP000291078"/>
    </source>
</evidence>
<evidence type="ECO:0000313" key="10">
    <source>
        <dbReference type="EMBL" id="RZT39333.1"/>
    </source>
</evidence>
<evidence type="ECO:0000256" key="1">
    <source>
        <dbReference type="ARBA" id="ARBA00004370"/>
    </source>
</evidence>